<dbReference type="PANTHER" id="PTHR12131:SF1">
    <property type="entry name" value="ATP-DEPENDENT RNA HELICASE SUPV3L1, MITOCHONDRIAL-RELATED"/>
    <property type="match status" value="1"/>
</dbReference>
<dbReference type="InterPro" id="IPR001650">
    <property type="entry name" value="Helicase_C-like"/>
</dbReference>
<dbReference type="SMART" id="SM01142">
    <property type="entry name" value="DSHCT"/>
    <property type="match status" value="1"/>
</dbReference>
<evidence type="ECO:0000256" key="1">
    <source>
        <dbReference type="ARBA" id="ARBA00004496"/>
    </source>
</evidence>
<dbReference type="Pfam" id="PF00271">
    <property type="entry name" value="Helicase_C"/>
    <property type="match status" value="1"/>
</dbReference>
<sequence>MEEHLKKRFSDCTYDEATVDVLPIIPGKDIEMIWNEKLNDWPPYKSTESCMVLEPLFDLLTGELYDFNVEVADEKVVKEEDGFLTVPPGLPRGMMFEKPVGFRDHVITSLAKTIGEKLALEGAGEEIGEETSSNVEGTPSAVDELLPTVTELFTRTKRPKTEGMWAYALNASHVPLDYESVVAEPAFSFPFELDAFQKQAVYHLERGESVFVAAHTSAGKTVVAEYAIALARRHMTKAIYTSPIKALSNQKFRDFRETFDEVGLLTGDVQINAEASCVIMTTEILRSMLYRGADMISDVEFVIFDEVHYVNDQERGVVWEEVIIMLPPHVTIIMLSATIPNTLEFADWVGRTRKKEIFVISTLKRPVPLEHYLYVDKGEVVKVVDQTRTFLEPGYKKALQVQKGDKKLASGASHGGLNRGFKQEKNLWTDIVYMLKKKTLLPAVMFTFSKRKCEENADGIINLDLHSASEKSAVHVFLEGSVNKLKAEDRTLPQISRMREMLSRGIAVHHSGLLPIIKEAVEILFSRGLVKVLFATETFAMGVNMPARTVVFSSIRKHDGTGFRTLLPGEYTQMAGRAGRRGLDETGTVIITCPEEVPGEATLRTMILGQPTKLTSQFRLTYSMLLNLLRVEALRVEEMIKRSFSENTNQRELPQDEKQLAESEKLLEKAENLNCRICEADMSEFYSTSMTILDNGRFIFEKMLMDVKMSNRLAEPGRIIVVNNGLLRNIPVVVLRLIPTRNGLSLSCLALWNETCMGELLPLPTNMITWPDTARPLQRDTFQFGPCEMVMITSSKIKVPSDLGNTSQYRAKDLDEIQDYFMEWLKQGKSRELEELEIPHFKSIDVDERKLIRSELLKTLPLFSCRKCPELMDHYEIYHRRRLLTERLAELQFRLSDNSLALLPEYHARLALLKTLGYVDQAGNVQLKGRVACELNTVDELITTELLFDNAFSALQPAEIVALLSAMVFQDRHASEPKLGGALLDGYTRLQTMAIRLSTQQMEHGLPGGLVEKLRPGLIEVVYQWALGIRFTAITELTDVLEGSIVRCIVRLDETCREIRGAARIMGDTLLYKKMEEASMLIKRDICFASSLYI</sequence>
<dbReference type="GO" id="GO:0003723">
    <property type="term" value="F:RNA binding"/>
    <property type="evidence" value="ECO:0007669"/>
    <property type="project" value="UniProtKB-KW"/>
</dbReference>
<comment type="caution">
    <text evidence="11">The sequence shown here is derived from an EMBL/GenBank/DDBJ whole genome shotgun (WGS) entry which is preliminary data.</text>
</comment>
<dbReference type="InterPro" id="IPR027417">
    <property type="entry name" value="P-loop_NTPase"/>
</dbReference>
<evidence type="ECO:0000259" key="10">
    <source>
        <dbReference type="PROSITE" id="PS51194"/>
    </source>
</evidence>
<dbReference type="FunFam" id="3.40.50.300:FF:000987">
    <property type="entry name" value="DEAD/DEAH box RNA helicase"/>
    <property type="match status" value="1"/>
</dbReference>
<dbReference type="PIRSF" id="PIRSF005198">
    <property type="entry name" value="Antiviral_helicase_SKI2"/>
    <property type="match status" value="1"/>
</dbReference>
<accession>A0A2H9THM7</accession>
<evidence type="ECO:0000256" key="7">
    <source>
        <dbReference type="ARBA" id="ARBA00022840"/>
    </source>
</evidence>
<comment type="subcellular location">
    <subcellularLocation>
        <location evidence="1">Cytoplasm</location>
    </subcellularLocation>
</comment>
<proteinExistence type="inferred from homology"/>
<dbReference type="PANTHER" id="PTHR12131">
    <property type="entry name" value="ATP-DEPENDENT RNA AND DNA HELICASE"/>
    <property type="match status" value="1"/>
</dbReference>
<evidence type="ECO:0000313" key="12">
    <source>
        <dbReference type="Proteomes" id="UP000240830"/>
    </source>
</evidence>
<comment type="similarity">
    <text evidence="2">Belongs to the helicase family. SKI2 subfamily.</text>
</comment>
<protein>
    <submittedName>
        <fullName evidence="11">Helicase, superfamily 1/2, ATP-binding domain-containing protein</fullName>
    </submittedName>
</protein>
<evidence type="ECO:0000256" key="6">
    <source>
        <dbReference type="ARBA" id="ARBA00022806"/>
    </source>
</evidence>
<dbReference type="GO" id="GO:0003724">
    <property type="term" value="F:RNA helicase activity"/>
    <property type="evidence" value="ECO:0007669"/>
    <property type="project" value="InterPro"/>
</dbReference>
<dbReference type="SUPFAM" id="SSF52540">
    <property type="entry name" value="P-loop containing nucleoside triphosphate hydrolases"/>
    <property type="match status" value="1"/>
</dbReference>
<dbReference type="Pfam" id="PF00270">
    <property type="entry name" value="DEAD"/>
    <property type="match status" value="1"/>
</dbReference>
<dbReference type="EMBL" id="MTSL01000179">
    <property type="protein sequence ID" value="PJF17282.1"/>
    <property type="molecule type" value="Genomic_DNA"/>
</dbReference>
<dbReference type="Gene3D" id="1.10.3380.30">
    <property type="match status" value="1"/>
</dbReference>
<dbReference type="FunFam" id="3.40.50.300:FF:000354">
    <property type="entry name" value="ATP-dependent RNA helicase SKI2"/>
    <property type="match status" value="1"/>
</dbReference>
<dbReference type="Gene3D" id="3.40.50.300">
    <property type="entry name" value="P-loop containing nucleotide triphosphate hydrolases"/>
    <property type="match status" value="2"/>
</dbReference>
<evidence type="ECO:0000256" key="4">
    <source>
        <dbReference type="ARBA" id="ARBA00022741"/>
    </source>
</evidence>
<dbReference type="GO" id="GO:0005524">
    <property type="term" value="F:ATP binding"/>
    <property type="evidence" value="ECO:0007669"/>
    <property type="project" value="UniProtKB-KW"/>
</dbReference>
<feature type="domain" description="Helicase C-terminal" evidence="10">
    <location>
        <begin position="427"/>
        <end position="629"/>
    </location>
</feature>
<organism evidence="11 12">
    <name type="scientific">Paramicrosporidium saccamoebae</name>
    <dbReference type="NCBI Taxonomy" id="1246581"/>
    <lineage>
        <taxon>Eukaryota</taxon>
        <taxon>Fungi</taxon>
        <taxon>Fungi incertae sedis</taxon>
        <taxon>Cryptomycota</taxon>
        <taxon>Cryptomycota incertae sedis</taxon>
        <taxon>Paramicrosporidium</taxon>
    </lineage>
</organism>
<name>A0A2H9THM7_9FUNG</name>
<dbReference type="FunFam" id="1.10.3380.30:FF:000001">
    <property type="entry name" value="Ski2 ATP-dependent RNA helicase"/>
    <property type="match status" value="1"/>
</dbReference>
<evidence type="ECO:0000256" key="5">
    <source>
        <dbReference type="ARBA" id="ARBA00022801"/>
    </source>
</evidence>
<dbReference type="InterPro" id="IPR014001">
    <property type="entry name" value="Helicase_ATP-bd"/>
</dbReference>
<dbReference type="InterPro" id="IPR011545">
    <property type="entry name" value="DEAD/DEAH_box_helicase_dom"/>
</dbReference>
<dbReference type="Gene3D" id="1.20.1500.20">
    <property type="match status" value="1"/>
</dbReference>
<evidence type="ECO:0000259" key="9">
    <source>
        <dbReference type="PROSITE" id="PS51192"/>
    </source>
</evidence>
<dbReference type="SMART" id="SM00490">
    <property type="entry name" value="HELICc"/>
    <property type="match status" value="1"/>
</dbReference>
<keyword evidence="8" id="KW-0694">RNA-binding</keyword>
<gene>
    <name evidence="11" type="ORF">PSACC_02902</name>
</gene>
<evidence type="ECO:0000256" key="3">
    <source>
        <dbReference type="ARBA" id="ARBA00022490"/>
    </source>
</evidence>
<dbReference type="GO" id="GO:0016787">
    <property type="term" value="F:hydrolase activity"/>
    <property type="evidence" value="ECO:0007669"/>
    <property type="project" value="UniProtKB-KW"/>
</dbReference>
<feature type="domain" description="Helicase ATP-binding" evidence="9">
    <location>
        <begin position="201"/>
        <end position="357"/>
    </location>
</feature>
<keyword evidence="5" id="KW-0378">Hydrolase</keyword>
<keyword evidence="6 11" id="KW-0347">Helicase</keyword>
<keyword evidence="7 11" id="KW-0067">ATP-binding</keyword>
<dbReference type="Pfam" id="PF08148">
    <property type="entry name" value="DSHCT"/>
    <property type="match status" value="1"/>
</dbReference>
<dbReference type="SMART" id="SM00487">
    <property type="entry name" value="DEXDc"/>
    <property type="match status" value="1"/>
</dbReference>
<reference evidence="11 12" key="1">
    <citation type="submission" date="2016-10" db="EMBL/GenBank/DDBJ databases">
        <title>The genome of Paramicrosporidium saccamoebae is the missing link in understanding Cryptomycota and Microsporidia evolution.</title>
        <authorList>
            <person name="Quandt C.A."/>
            <person name="Beaudet D."/>
            <person name="Corsaro D."/>
            <person name="Michel R."/>
            <person name="Corradi N."/>
            <person name="James T."/>
        </authorList>
    </citation>
    <scope>NUCLEOTIDE SEQUENCE [LARGE SCALE GENOMIC DNA]</scope>
    <source>
        <strain evidence="11 12">KSL3</strain>
    </source>
</reference>
<dbReference type="InterPro" id="IPR016438">
    <property type="entry name" value="SKI2-like"/>
</dbReference>
<dbReference type="AlphaFoldDB" id="A0A2H9THM7"/>
<dbReference type="Proteomes" id="UP000240830">
    <property type="component" value="Unassembled WGS sequence"/>
</dbReference>
<dbReference type="PROSITE" id="PS51194">
    <property type="entry name" value="HELICASE_CTER"/>
    <property type="match status" value="1"/>
</dbReference>
<dbReference type="CDD" id="cd18795">
    <property type="entry name" value="SF2_C_Ski2"/>
    <property type="match status" value="1"/>
</dbReference>
<dbReference type="Pfam" id="PF21408">
    <property type="entry name" value="MTR4-like_stalk"/>
    <property type="match status" value="1"/>
</dbReference>
<dbReference type="GO" id="GO:0055087">
    <property type="term" value="C:Ski complex"/>
    <property type="evidence" value="ECO:0007669"/>
    <property type="project" value="TreeGrafter"/>
</dbReference>
<evidence type="ECO:0000256" key="8">
    <source>
        <dbReference type="ARBA" id="ARBA00022884"/>
    </source>
</evidence>
<dbReference type="PROSITE" id="PS51192">
    <property type="entry name" value="HELICASE_ATP_BIND_1"/>
    <property type="match status" value="1"/>
</dbReference>
<dbReference type="InterPro" id="IPR048392">
    <property type="entry name" value="MTR4-like_stalk"/>
</dbReference>
<dbReference type="STRING" id="1246581.A0A2H9THM7"/>
<dbReference type="InterPro" id="IPR050699">
    <property type="entry name" value="RNA-DNA_Helicase"/>
</dbReference>
<evidence type="ECO:0000256" key="2">
    <source>
        <dbReference type="ARBA" id="ARBA00010140"/>
    </source>
</evidence>
<keyword evidence="12" id="KW-1185">Reference proteome</keyword>
<evidence type="ECO:0000313" key="11">
    <source>
        <dbReference type="EMBL" id="PJF17282.1"/>
    </source>
</evidence>
<dbReference type="InterPro" id="IPR012961">
    <property type="entry name" value="Ski2/MTR4_C"/>
</dbReference>
<keyword evidence="4" id="KW-0547">Nucleotide-binding</keyword>
<dbReference type="GO" id="GO:0070478">
    <property type="term" value="P:nuclear-transcribed mRNA catabolic process, 3'-5' exonucleolytic nonsense-mediated decay"/>
    <property type="evidence" value="ECO:0007669"/>
    <property type="project" value="TreeGrafter"/>
</dbReference>
<dbReference type="OrthoDB" id="64767at2759"/>
<keyword evidence="3" id="KW-0963">Cytoplasm</keyword>